<feature type="region of interest" description="Disordered" evidence="1">
    <location>
        <begin position="1"/>
        <end position="35"/>
    </location>
</feature>
<proteinExistence type="predicted"/>
<dbReference type="EMBL" id="JBGMDY010000009">
    <property type="protein sequence ID" value="KAL2322335.1"/>
    <property type="molecule type" value="Genomic_DNA"/>
</dbReference>
<comment type="caution">
    <text evidence="2">The sequence shown here is derived from an EMBL/GenBank/DDBJ whole genome shotgun (WGS) entry which is preliminary data.</text>
</comment>
<organism evidence="2 3">
    <name type="scientific">Flemingia macrophylla</name>
    <dbReference type="NCBI Taxonomy" id="520843"/>
    <lineage>
        <taxon>Eukaryota</taxon>
        <taxon>Viridiplantae</taxon>
        <taxon>Streptophyta</taxon>
        <taxon>Embryophyta</taxon>
        <taxon>Tracheophyta</taxon>
        <taxon>Spermatophyta</taxon>
        <taxon>Magnoliopsida</taxon>
        <taxon>eudicotyledons</taxon>
        <taxon>Gunneridae</taxon>
        <taxon>Pentapetalae</taxon>
        <taxon>rosids</taxon>
        <taxon>fabids</taxon>
        <taxon>Fabales</taxon>
        <taxon>Fabaceae</taxon>
        <taxon>Papilionoideae</taxon>
        <taxon>50 kb inversion clade</taxon>
        <taxon>NPAAA clade</taxon>
        <taxon>indigoferoid/millettioid clade</taxon>
        <taxon>Phaseoleae</taxon>
        <taxon>Flemingia</taxon>
    </lineage>
</organism>
<accession>A0ABD1LFM4</accession>
<reference evidence="2 3" key="1">
    <citation type="submission" date="2024-08" db="EMBL/GenBank/DDBJ databases">
        <title>Insights into the chromosomal genome structure of Flemingia macrophylla.</title>
        <authorList>
            <person name="Ding Y."/>
            <person name="Zhao Y."/>
            <person name="Bi W."/>
            <person name="Wu M."/>
            <person name="Zhao G."/>
            <person name="Gong Y."/>
            <person name="Li W."/>
            <person name="Zhang P."/>
        </authorList>
    </citation>
    <scope>NUCLEOTIDE SEQUENCE [LARGE SCALE GENOMIC DNA]</scope>
    <source>
        <strain evidence="2">DYQJB</strain>
        <tissue evidence="2">Leaf</tissue>
    </source>
</reference>
<dbReference type="AlphaFoldDB" id="A0ABD1LFM4"/>
<gene>
    <name evidence="2" type="ORF">Fmac_026714</name>
</gene>
<evidence type="ECO:0000313" key="3">
    <source>
        <dbReference type="Proteomes" id="UP001603857"/>
    </source>
</evidence>
<protein>
    <submittedName>
        <fullName evidence="2">Uncharacterized protein</fullName>
    </submittedName>
</protein>
<feature type="compositionally biased region" description="Acidic residues" evidence="1">
    <location>
        <begin position="16"/>
        <end position="35"/>
    </location>
</feature>
<name>A0ABD1LFM4_9FABA</name>
<sequence>MAPKKRKAEDDTSSAIEDENVDEGLEEESIDENEEDIEMKMKKMMKRMKQ</sequence>
<evidence type="ECO:0000256" key="1">
    <source>
        <dbReference type="SAM" id="MobiDB-lite"/>
    </source>
</evidence>
<evidence type="ECO:0000313" key="2">
    <source>
        <dbReference type="EMBL" id="KAL2322335.1"/>
    </source>
</evidence>
<keyword evidence="3" id="KW-1185">Reference proteome</keyword>
<dbReference type="Proteomes" id="UP001603857">
    <property type="component" value="Unassembled WGS sequence"/>
</dbReference>